<protein>
    <submittedName>
        <fullName evidence="1">Uncharacterized protein</fullName>
    </submittedName>
</protein>
<accession>A0ACC2G037</accession>
<proteinExistence type="predicted"/>
<organism evidence="1 2">
    <name type="scientific">Dallia pectoralis</name>
    <name type="common">Alaska blackfish</name>
    <dbReference type="NCBI Taxonomy" id="75939"/>
    <lineage>
        <taxon>Eukaryota</taxon>
        <taxon>Metazoa</taxon>
        <taxon>Chordata</taxon>
        <taxon>Craniata</taxon>
        <taxon>Vertebrata</taxon>
        <taxon>Euteleostomi</taxon>
        <taxon>Actinopterygii</taxon>
        <taxon>Neopterygii</taxon>
        <taxon>Teleostei</taxon>
        <taxon>Protacanthopterygii</taxon>
        <taxon>Esociformes</taxon>
        <taxon>Umbridae</taxon>
        <taxon>Dallia</taxon>
    </lineage>
</organism>
<dbReference type="EMBL" id="CM055746">
    <property type="protein sequence ID" value="KAJ7996943.1"/>
    <property type="molecule type" value="Genomic_DNA"/>
</dbReference>
<name>A0ACC2G037_DALPE</name>
<evidence type="ECO:0000313" key="2">
    <source>
        <dbReference type="Proteomes" id="UP001157502"/>
    </source>
</evidence>
<gene>
    <name evidence="1" type="ORF">DPEC_G00223750</name>
</gene>
<comment type="caution">
    <text evidence="1">The sequence shown here is derived from an EMBL/GenBank/DDBJ whole genome shotgun (WGS) entry which is preliminary data.</text>
</comment>
<keyword evidence="2" id="KW-1185">Reference proteome</keyword>
<reference evidence="1" key="1">
    <citation type="submission" date="2021-05" db="EMBL/GenBank/DDBJ databases">
        <authorList>
            <person name="Pan Q."/>
            <person name="Jouanno E."/>
            <person name="Zahm M."/>
            <person name="Klopp C."/>
            <person name="Cabau C."/>
            <person name="Louis A."/>
            <person name="Berthelot C."/>
            <person name="Parey E."/>
            <person name="Roest Crollius H."/>
            <person name="Montfort J."/>
            <person name="Robinson-Rechavi M."/>
            <person name="Bouchez O."/>
            <person name="Lampietro C."/>
            <person name="Lopez Roques C."/>
            <person name="Donnadieu C."/>
            <person name="Postlethwait J."/>
            <person name="Bobe J."/>
            <person name="Dillon D."/>
            <person name="Chandos A."/>
            <person name="von Hippel F."/>
            <person name="Guiguen Y."/>
        </authorList>
    </citation>
    <scope>NUCLEOTIDE SEQUENCE</scope>
    <source>
        <strain evidence="1">YG-Jan2019</strain>
    </source>
</reference>
<sequence>MVNCPGVQKSPVISSAQRYSASDVVDLIKRRSIKNAAERRCAQTIQFETENNFAGESSAHADRRRDEVCDKRKTDRRTTEACEGHPGATGVTGHVPDVGSALPVHGAAAN</sequence>
<evidence type="ECO:0000313" key="1">
    <source>
        <dbReference type="EMBL" id="KAJ7996943.1"/>
    </source>
</evidence>
<dbReference type="Proteomes" id="UP001157502">
    <property type="component" value="Chromosome 19"/>
</dbReference>